<name>A0A150M3F5_9BACI</name>
<reference evidence="6 8" key="2">
    <citation type="submission" date="2018-03" db="EMBL/GenBank/DDBJ databases">
        <authorList>
            <person name="Keele B.F."/>
        </authorList>
    </citation>
    <scope>NUCLEOTIDE SEQUENCE [LARGE SCALE GENOMIC DNA]</scope>
    <source>
        <strain evidence="6">ZCTH4_d</strain>
    </source>
</reference>
<dbReference type="AlphaFoldDB" id="A0A150M3F5"/>
<dbReference type="STRING" id="301148.B4135_2267"/>
<dbReference type="CDD" id="cd00845">
    <property type="entry name" value="MPP_UshA_N_like"/>
    <property type="match status" value="1"/>
</dbReference>
<dbReference type="RefSeq" id="WP_061569040.1">
    <property type="nucleotide sequence ID" value="NZ_LQYT01000049.1"/>
</dbReference>
<organism evidence="5 7">
    <name type="scientific">Caldibacillus debilis</name>
    <dbReference type="NCBI Taxonomy" id="301148"/>
    <lineage>
        <taxon>Bacteria</taxon>
        <taxon>Bacillati</taxon>
        <taxon>Bacillota</taxon>
        <taxon>Bacilli</taxon>
        <taxon>Bacillales</taxon>
        <taxon>Bacillaceae</taxon>
        <taxon>Caldibacillus</taxon>
    </lineage>
</organism>
<dbReference type="PANTHER" id="PTHR11575">
    <property type="entry name" value="5'-NUCLEOTIDASE-RELATED"/>
    <property type="match status" value="1"/>
</dbReference>
<dbReference type="GO" id="GO:0008768">
    <property type="term" value="F:UDP-sugar diphosphatase activity"/>
    <property type="evidence" value="ECO:0007669"/>
    <property type="project" value="TreeGrafter"/>
</dbReference>
<dbReference type="SUPFAM" id="SSF56300">
    <property type="entry name" value="Metallo-dependent phosphatases"/>
    <property type="match status" value="1"/>
</dbReference>
<evidence type="ECO:0000313" key="7">
    <source>
        <dbReference type="Proteomes" id="UP000075683"/>
    </source>
</evidence>
<dbReference type="PATRIC" id="fig|301148.3.peg.3771"/>
<evidence type="ECO:0000259" key="3">
    <source>
        <dbReference type="Pfam" id="PF00149"/>
    </source>
</evidence>
<protein>
    <submittedName>
        <fullName evidence="6">Bifunctional metallophosphatase/5'-nucleotidase</fullName>
    </submittedName>
</protein>
<dbReference type="InterPro" id="IPR011240">
    <property type="entry name" value="Pesterase_YunD"/>
</dbReference>
<feature type="domain" description="Calcineurin-like phosphoesterase" evidence="3">
    <location>
        <begin position="7"/>
        <end position="205"/>
    </location>
</feature>
<dbReference type="GO" id="GO:0000166">
    <property type="term" value="F:nucleotide binding"/>
    <property type="evidence" value="ECO:0007669"/>
    <property type="project" value="UniProtKB-KW"/>
</dbReference>
<reference evidence="5 7" key="1">
    <citation type="submission" date="2016-01" db="EMBL/GenBank/DDBJ databases">
        <title>Draft Genome Sequences of Seven Thermophilic Sporeformers Isolated from Foods.</title>
        <authorList>
            <person name="Berendsen E.M."/>
            <person name="Wells-Bennik M.H."/>
            <person name="Krawcyk A.O."/>
            <person name="De Jong A."/>
            <person name="Holsappel S."/>
            <person name="Eijlander R.T."/>
            <person name="Kuipers O.P."/>
        </authorList>
    </citation>
    <scope>NUCLEOTIDE SEQUENCE [LARGE SCALE GENOMIC DNA]</scope>
    <source>
        <strain evidence="5 7">B4135</strain>
    </source>
</reference>
<evidence type="ECO:0000256" key="1">
    <source>
        <dbReference type="ARBA" id="ARBA00022729"/>
    </source>
</evidence>
<dbReference type="Proteomes" id="UP000075683">
    <property type="component" value="Unassembled WGS sequence"/>
</dbReference>
<dbReference type="PIRSF" id="PIRSF036361">
    <property type="entry name" value="YunD"/>
    <property type="match status" value="1"/>
</dbReference>
<keyword evidence="2" id="KW-0547">Nucleotide-binding</keyword>
<feature type="domain" description="5'-Nucleotidase C-terminal" evidence="4">
    <location>
        <begin position="286"/>
        <end position="423"/>
    </location>
</feature>
<comment type="similarity">
    <text evidence="2">Belongs to the 5'-nucleotidase family.</text>
</comment>
<dbReference type="Gene3D" id="3.90.780.10">
    <property type="entry name" value="5'-Nucleotidase, C-terminal domain"/>
    <property type="match status" value="1"/>
</dbReference>
<dbReference type="InterPro" id="IPR004843">
    <property type="entry name" value="Calcineurin-like_PHP"/>
</dbReference>
<dbReference type="PANTHER" id="PTHR11575:SF23">
    <property type="entry name" value="5-NUCLEOTIDASE FAMILY PROTEIN"/>
    <property type="match status" value="1"/>
</dbReference>
<dbReference type="GO" id="GO:0009166">
    <property type="term" value="P:nucleotide catabolic process"/>
    <property type="evidence" value="ECO:0007669"/>
    <property type="project" value="InterPro"/>
</dbReference>
<dbReference type="InterPro" id="IPR006179">
    <property type="entry name" value="5_nucleotidase/apyrase"/>
</dbReference>
<evidence type="ECO:0000256" key="2">
    <source>
        <dbReference type="RuleBase" id="RU362119"/>
    </source>
</evidence>
<dbReference type="Pfam" id="PF00149">
    <property type="entry name" value="Metallophos"/>
    <property type="match status" value="1"/>
</dbReference>
<keyword evidence="1" id="KW-0732">Signal</keyword>
<evidence type="ECO:0000313" key="5">
    <source>
        <dbReference type="EMBL" id="KYD18649.1"/>
    </source>
</evidence>
<dbReference type="InterPro" id="IPR008334">
    <property type="entry name" value="5'-Nucleotdase_C"/>
</dbReference>
<dbReference type="SUPFAM" id="SSF55816">
    <property type="entry name" value="5'-nucleotidase (syn. UDP-sugar hydrolase), C-terminal domain"/>
    <property type="match status" value="1"/>
</dbReference>
<dbReference type="Pfam" id="PF02872">
    <property type="entry name" value="5_nucleotid_C"/>
    <property type="match status" value="1"/>
</dbReference>
<dbReference type="Gene3D" id="3.60.21.10">
    <property type="match status" value="1"/>
</dbReference>
<dbReference type="GO" id="GO:0008253">
    <property type="term" value="F:5'-nucleotidase activity"/>
    <property type="evidence" value="ECO:0007669"/>
    <property type="project" value="TreeGrafter"/>
</dbReference>
<dbReference type="EMBL" id="LQYT01000049">
    <property type="protein sequence ID" value="KYD18649.1"/>
    <property type="molecule type" value="Genomic_DNA"/>
</dbReference>
<gene>
    <name evidence="5" type="ORF">B4135_2267</name>
    <name evidence="6" type="ORF">C6P37_03325</name>
</gene>
<keyword evidence="2" id="KW-0378">Hydrolase</keyword>
<sequence length="462" mass="53100">MLEKIYIYHTNDLHSHFENWPRIRKELQRRREIHEQRGESMFLFDVGDHVDRFHPYSEGTMGKGNVKLLNECGYDGVTIGNNEGITLSHEDLMELYREARFDCLVANLFFEDGSRPPWAKPYRLYETRRGTKIGVIGVTINYSNFYRPLHWVAGDPFAELRKWLPFLKEQADLIVVLSHLGLSEDERIAQEFPEVDVVLGAHTHHVLERGKEIGQTLLCCTGKYGMNIGRVELAFDPEKRKPVRKRAMLIATEGLAEAEGEKRFVEQLEEDGKKLLSAPVAKLPARLKSDWFRETELNRLLCKALTEWCKAECAFINAGILLDDLPEGIVTEYDIHRICPHPINPCTVSMKGGALKEVLAQMAEDPYLTLALKGFGFRGEIFGKMIFDNIQISGKGASAEIRINGAEIEPERRYTVATLDMLAIARFYPPIMRAEKRFFLPEFIRDVLKWKLRTMFPLPEDD</sequence>
<dbReference type="OrthoDB" id="9793179at2"/>
<dbReference type="GO" id="GO:0030288">
    <property type="term" value="C:outer membrane-bounded periplasmic space"/>
    <property type="evidence" value="ECO:0007669"/>
    <property type="project" value="TreeGrafter"/>
</dbReference>
<dbReference type="EMBL" id="QEWE01000010">
    <property type="protein sequence ID" value="REJ30488.1"/>
    <property type="molecule type" value="Genomic_DNA"/>
</dbReference>
<dbReference type="Proteomes" id="UP000257014">
    <property type="component" value="Unassembled WGS sequence"/>
</dbReference>
<evidence type="ECO:0000313" key="8">
    <source>
        <dbReference type="Proteomes" id="UP000257014"/>
    </source>
</evidence>
<accession>A0A150M3F5</accession>
<evidence type="ECO:0000259" key="4">
    <source>
        <dbReference type="Pfam" id="PF02872"/>
    </source>
</evidence>
<dbReference type="InterPro" id="IPR029052">
    <property type="entry name" value="Metallo-depent_PP-like"/>
</dbReference>
<proteinExistence type="inferred from homology"/>
<evidence type="ECO:0000313" key="6">
    <source>
        <dbReference type="EMBL" id="REJ30488.1"/>
    </source>
</evidence>
<dbReference type="InterPro" id="IPR036907">
    <property type="entry name" value="5'-Nucleotdase_C_sf"/>
</dbReference>
<comment type="caution">
    <text evidence="5">The sequence shown here is derived from an EMBL/GenBank/DDBJ whole genome shotgun (WGS) entry which is preliminary data.</text>
</comment>
<dbReference type="PRINTS" id="PR01607">
    <property type="entry name" value="APYRASEFAMLY"/>
</dbReference>